<keyword evidence="2" id="KW-1185">Reference proteome</keyword>
<dbReference type="eggNOG" id="COG1484">
    <property type="taxonomic scope" value="Bacteria"/>
</dbReference>
<dbReference type="STRING" id="693979.Bache_2646"/>
<dbReference type="KEGG" id="bhl:Bache_2646"/>
<accession>E6SWD8</accession>
<reference evidence="1 2" key="2">
    <citation type="journal article" date="2011" name="Stand. Genomic Sci.">
        <title>Complete genome sequence of Bacteroides helcogenes type strain (P 36-108).</title>
        <authorList>
            <person name="Pati A."/>
            <person name="Gronow S."/>
            <person name="Zeytun A."/>
            <person name="Lapidus A."/>
            <person name="Nolan M."/>
            <person name="Hammon N."/>
            <person name="Deshpande S."/>
            <person name="Cheng J.F."/>
            <person name="Tapia R."/>
            <person name="Han C."/>
            <person name="Goodwin L."/>
            <person name="Pitluck S."/>
            <person name="Liolios K."/>
            <person name="Pagani I."/>
            <person name="Ivanova N."/>
            <person name="Mavromatis K."/>
            <person name="Chen A."/>
            <person name="Palaniappan K."/>
            <person name="Land M."/>
            <person name="Hauser L."/>
            <person name="Chang Y.J."/>
            <person name="Jeffries C.D."/>
            <person name="Detter J.C."/>
            <person name="Brambilla E."/>
            <person name="Rohde M."/>
            <person name="Goker M."/>
            <person name="Woyke T."/>
            <person name="Bristow J."/>
            <person name="Eisen J.A."/>
            <person name="Markowitz V."/>
            <person name="Hugenholtz P."/>
            <person name="Kyrpides N.C."/>
            <person name="Klenk H.P."/>
            <person name="Lucas S."/>
        </authorList>
    </citation>
    <scope>NUCLEOTIDE SEQUENCE [LARGE SCALE GENOMIC DNA]</scope>
    <source>
        <strain evidence="2">ATCC 35417 / DSM 20613 / JCM 6297 / CCUG 15421 / P 36-108</strain>
    </source>
</reference>
<dbReference type="Proteomes" id="UP000008630">
    <property type="component" value="Chromosome"/>
</dbReference>
<evidence type="ECO:0000313" key="2">
    <source>
        <dbReference type="Proteomes" id="UP000008630"/>
    </source>
</evidence>
<organism evidence="1 2">
    <name type="scientific">Bacteroides helcogenes (strain ATCC 35417 / DSM 20613 / JCM 6297 / CCUG 15421 / P 36-108)</name>
    <dbReference type="NCBI Taxonomy" id="693979"/>
    <lineage>
        <taxon>Bacteria</taxon>
        <taxon>Pseudomonadati</taxon>
        <taxon>Bacteroidota</taxon>
        <taxon>Bacteroidia</taxon>
        <taxon>Bacteroidales</taxon>
        <taxon>Bacteroidaceae</taxon>
        <taxon>Bacteroides</taxon>
    </lineage>
</organism>
<proteinExistence type="predicted"/>
<sequence>MEAFRNGYTETRRLKEESRFALPFSLEQFKAMLAGCAAGIMAERNVYGQFIFDDHNTPVIEELYKYLRLDNSFHGDLNKGIMLVGKYGCGKTLILQSLMHVYNTVIRTMNVRKPIFEFQKSTHLQRILLAKGIECYAKRPLLIDELGREPKQVMDFGNEKSPLIELLCDRYDRGAWTMATSNFTLDTLSSDTHYGRMTGDRLSAMFNIVELKGNSKRDPLQI</sequence>
<protein>
    <submittedName>
        <fullName evidence="1">Uncharacterized protein</fullName>
    </submittedName>
</protein>
<dbReference type="SUPFAM" id="SSF52540">
    <property type="entry name" value="P-loop containing nucleoside triphosphate hydrolases"/>
    <property type="match status" value="1"/>
</dbReference>
<dbReference type="AlphaFoldDB" id="E6SWD8"/>
<dbReference type="InterPro" id="IPR027417">
    <property type="entry name" value="P-loop_NTPase"/>
</dbReference>
<dbReference type="Gene3D" id="3.40.50.300">
    <property type="entry name" value="P-loop containing nucleotide triphosphate hydrolases"/>
    <property type="match status" value="1"/>
</dbReference>
<evidence type="ECO:0000313" key="1">
    <source>
        <dbReference type="EMBL" id="ADV44599.1"/>
    </source>
</evidence>
<dbReference type="EMBL" id="CP002352">
    <property type="protein sequence ID" value="ADV44599.1"/>
    <property type="molecule type" value="Genomic_DNA"/>
</dbReference>
<reference key="1">
    <citation type="submission" date="2010-11" db="EMBL/GenBank/DDBJ databases">
        <title>The complete genome of Bacteroides helcogenes P 36-108.</title>
        <authorList>
            <consortium name="US DOE Joint Genome Institute (JGI-PGF)"/>
            <person name="Lucas S."/>
            <person name="Copeland A."/>
            <person name="Lapidus A."/>
            <person name="Bruce D."/>
            <person name="Goodwin L."/>
            <person name="Pitluck S."/>
            <person name="Kyrpides N."/>
            <person name="Mavromatis K."/>
            <person name="Ivanova N."/>
            <person name="Zeytun A."/>
            <person name="Brettin T."/>
            <person name="Detter J.C."/>
            <person name="Tapia R."/>
            <person name="Han C."/>
            <person name="Land M."/>
            <person name="Hauser L."/>
            <person name="Markowitz V."/>
            <person name="Cheng J.-F."/>
            <person name="Hugenholtz P."/>
            <person name="Woyke T."/>
            <person name="Wu D."/>
            <person name="Gronow S."/>
            <person name="Wellnitz S."/>
            <person name="Brambilla E."/>
            <person name="Klenk H.-P."/>
            <person name="Eisen J.A."/>
        </authorList>
    </citation>
    <scope>NUCLEOTIDE SEQUENCE</scope>
    <source>
        <strain>P 36-108</strain>
    </source>
</reference>
<dbReference type="HOGENOM" id="CLU_1243293_0_0_10"/>
<name>E6SWD8_BACT6</name>
<gene>
    <name evidence="1" type="ordered locus">Bache_2646</name>
</gene>